<protein>
    <submittedName>
        <fullName evidence="2">rRNA-processing protein las1</fullName>
    </submittedName>
</protein>
<dbReference type="Proteomes" id="UP000664203">
    <property type="component" value="Unassembled WGS sequence"/>
</dbReference>
<evidence type="ECO:0000313" key="3">
    <source>
        <dbReference type="Proteomes" id="UP000664203"/>
    </source>
</evidence>
<dbReference type="AlphaFoldDB" id="A0A8H3I5R4"/>
<feature type="region of interest" description="Disordered" evidence="1">
    <location>
        <begin position="200"/>
        <end position="232"/>
    </location>
</feature>
<dbReference type="GO" id="GO:0004519">
    <property type="term" value="F:endonuclease activity"/>
    <property type="evidence" value="ECO:0007669"/>
    <property type="project" value="InterPro"/>
</dbReference>
<accession>A0A8H3I5R4</accession>
<gene>
    <name evidence="2" type="primary">LAS1</name>
    <name evidence="2" type="ORF">ALECFALPRED_010395</name>
</gene>
<dbReference type="Pfam" id="PF04031">
    <property type="entry name" value="Las1"/>
    <property type="match status" value="1"/>
</dbReference>
<name>A0A8H3I5R4_9LECA</name>
<dbReference type="GO" id="GO:0090730">
    <property type="term" value="C:Las1 complex"/>
    <property type="evidence" value="ECO:0007669"/>
    <property type="project" value="InterPro"/>
</dbReference>
<dbReference type="GO" id="GO:0000470">
    <property type="term" value="P:maturation of LSU-rRNA"/>
    <property type="evidence" value="ECO:0007669"/>
    <property type="project" value="TreeGrafter"/>
</dbReference>
<dbReference type="InterPro" id="IPR007174">
    <property type="entry name" value="Las1"/>
</dbReference>
<dbReference type="GO" id="GO:0000460">
    <property type="term" value="P:maturation of 5.8S rRNA"/>
    <property type="evidence" value="ECO:0007669"/>
    <property type="project" value="TreeGrafter"/>
</dbReference>
<organism evidence="2 3">
    <name type="scientific">Alectoria fallacina</name>
    <dbReference type="NCBI Taxonomy" id="1903189"/>
    <lineage>
        <taxon>Eukaryota</taxon>
        <taxon>Fungi</taxon>
        <taxon>Dikarya</taxon>
        <taxon>Ascomycota</taxon>
        <taxon>Pezizomycotina</taxon>
        <taxon>Lecanoromycetes</taxon>
        <taxon>OSLEUM clade</taxon>
        <taxon>Lecanoromycetidae</taxon>
        <taxon>Lecanorales</taxon>
        <taxon>Lecanorineae</taxon>
        <taxon>Parmeliaceae</taxon>
        <taxon>Alectoria</taxon>
    </lineage>
</organism>
<evidence type="ECO:0000256" key="1">
    <source>
        <dbReference type="SAM" id="MobiDB-lite"/>
    </source>
</evidence>
<proteinExistence type="predicted"/>
<keyword evidence="3" id="KW-1185">Reference proteome</keyword>
<dbReference type="EMBL" id="CAJPDR010000086">
    <property type="protein sequence ID" value="CAF9915952.1"/>
    <property type="molecule type" value="Genomic_DNA"/>
</dbReference>
<evidence type="ECO:0000313" key="2">
    <source>
        <dbReference type="EMBL" id="CAF9915952.1"/>
    </source>
</evidence>
<dbReference type="PANTHER" id="PTHR15002:SF0">
    <property type="entry name" value="RIBOSOMAL BIOGENESIS PROTEIN LAS1L"/>
    <property type="match status" value="1"/>
</dbReference>
<comment type="caution">
    <text evidence="2">The sequence shown here is derived from an EMBL/GenBank/DDBJ whole genome shotgun (WGS) entry which is preliminary data.</text>
</comment>
<reference evidence="2" key="1">
    <citation type="submission" date="2021-03" db="EMBL/GenBank/DDBJ databases">
        <authorList>
            <person name="Tagirdzhanova G."/>
        </authorList>
    </citation>
    <scope>NUCLEOTIDE SEQUENCE</scope>
</reference>
<dbReference type="PANTHER" id="PTHR15002">
    <property type="entry name" value="RIBOSOMAL BIOGENESIS PROTEIN LAS1L"/>
    <property type="match status" value="1"/>
</dbReference>
<sequence length="232" mass="26212">MAERLQIIWTPWRNHSELLSVRQWFFPNSASSEPADPDLRRKACEQVGSASHPSFTAQRIDVFQVSAWKLRGNLPHAVESTWLLTEAVLIDEKPAEQMPIFAIKASHLTAISRFVTGLLDSQQESKYKVSMYTQAQKIGLPALFVDLRHEATHGDMPNLTNLRSAAERALGWLWEDYWKGLGGDVARVGSENQVTLDESRHVREEVGGGDEEQPGGWQRWQGRWTPKPIGTV</sequence>
<dbReference type="OrthoDB" id="10263222at2759"/>
<dbReference type="GO" id="GO:0030687">
    <property type="term" value="C:preribosome, large subunit precursor"/>
    <property type="evidence" value="ECO:0007669"/>
    <property type="project" value="TreeGrafter"/>
</dbReference>